<name>A0A370Q9B6_9FLAO</name>
<reference evidence="1 2" key="1">
    <citation type="submission" date="2018-07" db="EMBL/GenBank/DDBJ databases">
        <title>Genomic Encyclopedia of Type Strains, Phase IV (KMG-IV): sequencing the most valuable type-strain genomes for metagenomic binning, comparative biology and taxonomic classification.</title>
        <authorList>
            <person name="Goeker M."/>
        </authorList>
    </citation>
    <scope>NUCLEOTIDE SEQUENCE [LARGE SCALE GENOMIC DNA]</scope>
    <source>
        <strain evidence="1 2">DSM 101478</strain>
    </source>
</reference>
<accession>A0A370Q9B6</accession>
<dbReference type="InterPro" id="IPR032315">
    <property type="entry name" value="DUF4846"/>
</dbReference>
<sequence>MKRFVLGVFFVGIVAVFFFTKKGKVVKNVALSYVVAPDYIQKEGETIASRVLVPETFNRVQYLEKSFSNYIQQYALKPYGSKIVNYDGKDYLYQKGHVGILEVPVPSNGLQQCADALIRLRAEYLWEQNRKDEIGFNFTSGHYCSWTEYANGYRPKVNGNKVTFSKTAQTNHSKENFYKYLNLIYTYSGTQSLYDELPEVASVKNLEVGDMVVKPGFPGHIVMIADKATNANGEILFILAQGNTPAQSVHVLKNLNDATISPWYHIEKDAFLEIPTYYFDQTKFLRFK</sequence>
<keyword evidence="2" id="KW-1185">Reference proteome</keyword>
<dbReference type="EMBL" id="QRAO01000004">
    <property type="protein sequence ID" value="RDK84630.1"/>
    <property type="molecule type" value="Genomic_DNA"/>
</dbReference>
<organism evidence="1 2">
    <name type="scientific">Marinirhabdus gelatinilytica</name>
    <dbReference type="NCBI Taxonomy" id="1703343"/>
    <lineage>
        <taxon>Bacteria</taxon>
        <taxon>Pseudomonadati</taxon>
        <taxon>Bacteroidota</taxon>
        <taxon>Flavobacteriia</taxon>
        <taxon>Flavobacteriales</taxon>
        <taxon>Flavobacteriaceae</taxon>
    </lineage>
</organism>
<evidence type="ECO:0000313" key="1">
    <source>
        <dbReference type="EMBL" id="RDK84630.1"/>
    </source>
</evidence>
<dbReference type="RefSeq" id="WP_115124056.1">
    <property type="nucleotide sequence ID" value="NZ_QRAO01000004.1"/>
</dbReference>
<dbReference type="AlphaFoldDB" id="A0A370Q9B6"/>
<dbReference type="OrthoDB" id="5511471at2"/>
<protein>
    <submittedName>
        <fullName evidence="1">Uncharacterized protein DUF4846</fullName>
    </submittedName>
</protein>
<dbReference type="Proteomes" id="UP000255317">
    <property type="component" value="Unassembled WGS sequence"/>
</dbReference>
<evidence type="ECO:0000313" key="2">
    <source>
        <dbReference type="Proteomes" id="UP000255317"/>
    </source>
</evidence>
<comment type="caution">
    <text evidence="1">The sequence shown here is derived from an EMBL/GenBank/DDBJ whole genome shotgun (WGS) entry which is preliminary data.</text>
</comment>
<gene>
    <name evidence="1" type="ORF">C8D94_1042</name>
</gene>
<proteinExistence type="predicted"/>
<dbReference type="Pfam" id="PF16138">
    <property type="entry name" value="DUF4846"/>
    <property type="match status" value="1"/>
</dbReference>